<evidence type="ECO:0008006" key="4">
    <source>
        <dbReference type="Google" id="ProtNLM"/>
    </source>
</evidence>
<dbReference type="AlphaFoldDB" id="A0A1E5V454"/>
<dbReference type="OrthoDB" id="695803at2759"/>
<sequence>MAVFKSNATRTVCTALCILVMVSSALSELVLHKKVCPDIDWPCTRRKCAVLCLWEARKEDYPYPVKEHCDRPKKCCCRFYKEVHLPPPPHVGIVAAAEHDI</sequence>
<accession>A0A1E5V454</accession>
<keyword evidence="3" id="KW-1185">Reference proteome</keyword>
<evidence type="ECO:0000256" key="1">
    <source>
        <dbReference type="SAM" id="SignalP"/>
    </source>
</evidence>
<evidence type="ECO:0000313" key="2">
    <source>
        <dbReference type="EMBL" id="OEL19940.1"/>
    </source>
</evidence>
<proteinExistence type="predicted"/>
<comment type="caution">
    <text evidence="2">The sequence shown here is derived from an EMBL/GenBank/DDBJ whole genome shotgun (WGS) entry which is preliminary data.</text>
</comment>
<evidence type="ECO:0000313" key="3">
    <source>
        <dbReference type="Proteomes" id="UP000095767"/>
    </source>
</evidence>
<protein>
    <recommendedName>
        <fullName evidence="4">Bifunctional inhibitor/plant lipid transfer protein/seed storage helical domain-containing protein</fullName>
    </recommendedName>
</protein>
<dbReference type="Proteomes" id="UP000095767">
    <property type="component" value="Unassembled WGS sequence"/>
</dbReference>
<gene>
    <name evidence="2" type="ORF">BAE44_0019042</name>
</gene>
<organism evidence="2 3">
    <name type="scientific">Dichanthelium oligosanthes</name>
    <dbReference type="NCBI Taxonomy" id="888268"/>
    <lineage>
        <taxon>Eukaryota</taxon>
        <taxon>Viridiplantae</taxon>
        <taxon>Streptophyta</taxon>
        <taxon>Embryophyta</taxon>
        <taxon>Tracheophyta</taxon>
        <taxon>Spermatophyta</taxon>
        <taxon>Magnoliopsida</taxon>
        <taxon>Liliopsida</taxon>
        <taxon>Poales</taxon>
        <taxon>Poaceae</taxon>
        <taxon>PACMAD clade</taxon>
        <taxon>Panicoideae</taxon>
        <taxon>Panicodae</taxon>
        <taxon>Paniceae</taxon>
        <taxon>Dichantheliinae</taxon>
        <taxon>Dichanthelium</taxon>
    </lineage>
</organism>
<feature type="signal peptide" evidence="1">
    <location>
        <begin position="1"/>
        <end position="27"/>
    </location>
</feature>
<feature type="chain" id="PRO_5009187714" description="Bifunctional inhibitor/plant lipid transfer protein/seed storage helical domain-containing protein" evidence="1">
    <location>
        <begin position="28"/>
        <end position="101"/>
    </location>
</feature>
<name>A0A1E5V454_9POAL</name>
<dbReference type="EMBL" id="LWDX02052108">
    <property type="protein sequence ID" value="OEL19940.1"/>
    <property type="molecule type" value="Genomic_DNA"/>
</dbReference>
<reference evidence="2 3" key="1">
    <citation type="submission" date="2016-09" db="EMBL/GenBank/DDBJ databases">
        <title>The draft genome of Dichanthelium oligosanthes: A C3 panicoid grass species.</title>
        <authorList>
            <person name="Studer A.J."/>
            <person name="Schnable J.C."/>
            <person name="Brutnell T.P."/>
        </authorList>
    </citation>
    <scope>NUCLEOTIDE SEQUENCE [LARGE SCALE GENOMIC DNA]</scope>
    <source>
        <strain evidence="3">cv. Kellogg 1175</strain>
        <tissue evidence="2">Leaf</tissue>
    </source>
</reference>
<keyword evidence="1" id="KW-0732">Signal</keyword>